<dbReference type="CDD" id="cd16914">
    <property type="entry name" value="EcfT"/>
    <property type="match status" value="1"/>
</dbReference>
<dbReference type="InterPro" id="IPR003339">
    <property type="entry name" value="ABC/ECF_trnsptr_transmembrane"/>
</dbReference>
<comment type="caution">
    <text evidence="6">The sequence shown here is derived from an EMBL/GenBank/DDBJ whole genome shotgun (WGS) entry which is preliminary data.</text>
</comment>
<evidence type="ECO:0000256" key="4">
    <source>
        <dbReference type="ARBA" id="ARBA00023136"/>
    </source>
</evidence>
<dbReference type="Proteomes" id="UP000730862">
    <property type="component" value="Unassembled WGS sequence"/>
</dbReference>
<gene>
    <name evidence="6" type="ORF">KIA07_08530</name>
</gene>
<dbReference type="GeneID" id="60840326"/>
<dbReference type="AlphaFoldDB" id="A0A943QJ34"/>
<evidence type="ECO:0000256" key="5">
    <source>
        <dbReference type="SAM" id="Phobius"/>
    </source>
</evidence>
<dbReference type="EMBL" id="JAHAIK010000032">
    <property type="protein sequence ID" value="MBS5965688.1"/>
    <property type="molecule type" value="Genomic_DNA"/>
</dbReference>
<evidence type="ECO:0000313" key="6">
    <source>
        <dbReference type="EMBL" id="MBS5965688.1"/>
    </source>
</evidence>
<sequence length="231" mass="26691">MFLVKSKKEKKEVISPITIIGLIIIFSIILTIGDEAFYITCLLLSLLSLSIYSLKLSFKFTLFLIVIFILIRILENYLGGVFIGSIYLMLRIIFLYAPIFIMARVMSLYSASFIVASFTNRGMPTSFGLPIALFFRFIPEIKIRLQEIKDGQKIRGFKTSIFHPIKTFELYFVPLLYKCLEISDVLTCSIILKGIEIDCKKTSIYNLQFSKFDYFMWISTVFMLGASLWKM</sequence>
<comment type="subcellular location">
    <subcellularLocation>
        <location evidence="1">Membrane</location>
        <topology evidence="1">Multi-pass membrane protein</topology>
    </subcellularLocation>
</comment>
<protein>
    <submittedName>
        <fullName evidence="6">ABC transporter permease</fullName>
    </submittedName>
</protein>
<organism evidence="6 7">
    <name type="scientific">Finegoldia magna</name>
    <name type="common">Peptostreptococcus magnus</name>
    <dbReference type="NCBI Taxonomy" id="1260"/>
    <lineage>
        <taxon>Bacteria</taxon>
        <taxon>Bacillati</taxon>
        <taxon>Bacillota</taxon>
        <taxon>Tissierellia</taxon>
        <taxon>Tissierellales</taxon>
        <taxon>Peptoniphilaceae</taxon>
        <taxon>Finegoldia</taxon>
    </lineage>
</organism>
<evidence type="ECO:0000256" key="1">
    <source>
        <dbReference type="ARBA" id="ARBA00004141"/>
    </source>
</evidence>
<proteinExistence type="predicted"/>
<evidence type="ECO:0000256" key="3">
    <source>
        <dbReference type="ARBA" id="ARBA00022989"/>
    </source>
</evidence>
<keyword evidence="3 5" id="KW-1133">Transmembrane helix</keyword>
<feature type="transmembrane region" description="Helical" evidence="5">
    <location>
        <begin position="61"/>
        <end position="87"/>
    </location>
</feature>
<dbReference type="GO" id="GO:0005886">
    <property type="term" value="C:plasma membrane"/>
    <property type="evidence" value="ECO:0007669"/>
    <property type="project" value="UniProtKB-ARBA"/>
</dbReference>
<keyword evidence="4 5" id="KW-0472">Membrane</keyword>
<feature type="transmembrane region" description="Helical" evidence="5">
    <location>
        <begin position="93"/>
        <end position="116"/>
    </location>
</feature>
<feature type="transmembrane region" description="Helical" evidence="5">
    <location>
        <begin position="36"/>
        <end position="54"/>
    </location>
</feature>
<dbReference type="RefSeq" id="WP_180371952.1">
    <property type="nucleotide sequence ID" value="NZ_JAHAIK010000032.1"/>
</dbReference>
<dbReference type="Pfam" id="PF02361">
    <property type="entry name" value="CbiQ"/>
    <property type="match status" value="1"/>
</dbReference>
<reference evidence="6" key="1">
    <citation type="submission" date="2021-02" db="EMBL/GenBank/DDBJ databases">
        <title>Infant gut strain persistence is associated with maternal origin, phylogeny, and functional potential including surface adhesion and iron acquisition.</title>
        <authorList>
            <person name="Lou Y.C."/>
        </authorList>
    </citation>
    <scope>NUCLEOTIDE SEQUENCE</scope>
    <source>
        <strain evidence="6">L3_058_000G1_dasL3_058_000G1_concoct_72</strain>
    </source>
</reference>
<keyword evidence="2 5" id="KW-0812">Transmembrane</keyword>
<feature type="transmembrane region" description="Helical" evidence="5">
    <location>
        <begin position="12"/>
        <end position="30"/>
    </location>
</feature>
<evidence type="ECO:0000256" key="2">
    <source>
        <dbReference type="ARBA" id="ARBA00022692"/>
    </source>
</evidence>
<name>A0A943QJ34_FINMA</name>
<accession>A0A943QJ34</accession>
<evidence type="ECO:0000313" key="7">
    <source>
        <dbReference type="Proteomes" id="UP000730862"/>
    </source>
</evidence>